<keyword evidence="1" id="KW-1133">Transmembrane helix</keyword>
<reference evidence="3" key="1">
    <citation type="submission" date="2017-04" db="EMBL/GenBank/DDBJ databases">
        <authorList>
            <person name="Varghese N."/>
            <person name="Submissions S."/>
        </authorList>
    </citation>
    <scope>NUCLEOTIDE SEQUENCE [LARGE SCALE GENOMIC DNA]</scope>
    <source>
        <strain evidence="3">RKEM611</strain>
    </source>
</reference>
<keyword evidence="3" id="KW-1185">Reference proteome</keyword>
<dbReference type="Proteomes" id="UP000192907">
    <property type="component" value="Unassembled WGS sequence"/>
</dbReference>
<protein>
    <submittedName>
        <fullName evidence="2">Uncharacterized protein</fullName>
    </submittedName>
</protein>
<evidence type="ECO:0000313" key="3">
    <source>
        <dbReference type="Proteomes" id="UP000192907"/>
    </source>
</evidence>
<name>A0A1Y6BNI8_9BACT</name>
<evidence type="ECO:0000313" key="2">
    <source>
        <dbReference type="EMBL" id="SMF20329.1"/>
    </source>
</evidence>
<sequence length="164" mass="18340">MTHYPFLNRSYIQERQAMKRAAEEHERAIRHDHMVSHLRMAGVIVGAILCTMVLPIAFILGMIYAPIVAVLSIGGICLWAGYTIGKRGFEKRPRSSGSVGASLEGLSDSRMIFDVDELEKLDVRISGVEDQQAEVISLKAFIEEKRLRESQAQHGKPQESIEGF</sequence>
<dbReference type="AlphaFoldDB" id="A0A1Y6BNI8"/>
<dbReference type="RefSeq" id="WP_132318617.1">
    <property type="nucleotide sequence ID" value="NZ_FWZT01000007.1"/>
</dbReference>
<feature type="transmembrane region" description="Helical" evidence="1">
    <location>
        <begin position="37"/>
        <end position="57"/>
    </location>
</feature>
<feature type="transmembrane region" description="Helical" evidence="1">
    <location>
        <begin position="63"/>
        <end position="84"/>
    </location>
</feature>
<gene>
    <name evidence="2" type="ORF">SAMN06296036_10724</name>
</gene>
<keyword evidence="1" id="KW-0472">Membrane</keyword>
<organism evidence="2 3">
    <name type="scientific">Pseudobacteriovorax antillogorgiicola</name>
    <dbReference type="NCBI Taxonomy" id="1513793"/>
    <lineage>
        <taxon>Bacteria</taxon>
        <taxon>Pseudomonadati</taxon>
        <taxon>Bdellovibrionota</taxon>
        <taxon>Oligoflexia</taxon>
        <taxon>Oligoflexales</taxon>
        <taxon>Pseudobacteriovoracaceae</taxon>
        <taxon>Pseudobacteriovorax</taxon>
    </lineage>
</organism>
<accession>A0A1Y6BNI8</accession>
<dbReference type="EMBL" id="FWZT01000007">
    <property type="protein sequence ID" value="SMF20329.1"/>
    <property type="molecule type" value="Genomic_DNA"/>
</dbReference>
<evidence type="ECO:0000256" key="1">
    <source>
        <dbReference type="SAM" id="Phobius"/>
    </source>
</evidence>
<keyword evidence="1" id="KW-0812">Transmembrane</keyword>
<proteinExistence type="predicted"/>